<name>G6XM64_9PROT</name>
<reference evidence="1 2" key="1">
    <citation type="submission" date="2011-10" db="EMBL/GenBank/DDBJ databases">
        <title>Genome sequence of Gluconobacter morbifer G707, isolated from Drosophila gut.</title>
        <authorList>
            <person name="Lee W.-J."/>
            <person name="Kim E.-K."/>
        </authorList>
    </citation>
    <scope>NUCLEOTIDE SEQUENCE [LARGE SCALE GENOMIC DNA]</scope>
    <source>
        <strain evidence="1 2">G707</strain>
    </source>
</reference>
<proteinExistence type="predicted"/>
<dbReference type="STRING" id="1088869.GMO_25820"/>
<comment type="caution">
    <text evidence="1">The sequence shown here is derived from an EMBL/GenBank/DDBJ whole genome shotgun (WGS) entry which is preliminary data.</text>
</comment>
<gene>
    <name evidence="1" type="ORF">GMO_25820</name>
</gene>
<keyword evidence="2" id="KW-1185">Reference proteome</keyword>
<dbReference type="AlphaFoldDB" id="G6XM64"/>
<evidence type="ECO:0000313" key="2">
    <source>
        <dbReference type="Proteomes" id="UP000004949"/>
    </source>
</evidence>
<dbReference type="Proteomes" id="UP000004949">
    <property type="component" value="Unassembled WGS sequence"/>
</dbReference>
<sequence>MYYHATYYNTHYYRIVLRTRDAARRSGDAFDALSRPFQTGLPYLKRLLIK</sequence>
<protein>
    <submittedName>
        <fullName evidence="1">Uncharacterized protein</fullName>
    </submittedName>
</protein>
<organism evidence="1 2">
    <name type="scientific">Gluconobacter morbifer G707</name>
    <dbReference type="NCBI Taxonomy" id="1088869"/>
    <lineage>
        <taxon>Bacteria</taxon>
        <taxon>Pseudomonadati</taxon>
        <taxon>Pseudomonadota</taxon>
        <taxon>Alphaproteobacteria</taxon>
        <taxon>Acetobacterales</taxon>
        <taxon>Acetobacteraceae</taxon>
        <taxon>Gluconobacter</taxon>
    </lineage>
</organism>
<dbReference type="EMBL" id="AGQV01000012">
    <property type="protein sequence ID" value="EHH67152.1"/>
    <property type="molecule type" value="Genomic_DNA"/>
</dbReference>
<accession>G6XM64</accession>
<evidence type="ECO:0000313" key="1">
    <source>
        <dbReference type="EMBL" id="EHH67152.1"/>
    </source>
</evidence>